<feature type="region of interest" description="Disordered" evidence="8">
    <location>
        <begin position="619"/>
        <end position="641"/>
    </location>
</feature>
<dbReference type="PROSITE" id="PS50005">
    <property type="entry name" value="TPR"/>
    <property type="match status" value="1"/>
</dbReference>
<dbReference type="GO" id="GO:0005680">
    <property type="term" value="C:anaphase-promoting complex"/>
    <property type="evidence" value="ECO:0007669"/>
    <property type="project" value="InterPro"/>
</dbReference>
<name>A0A0D7A3R4_9AGAR</name>
<dbReference type="GO" id="GO:0016567">
    <property type="term" value="P:protein ubiquitination"/>
    <property type="evidence" value="ECO:0007669"/>
    <property type="project" value="TreeGrafter"/>
</dbReference>
<feature type="domain" description="Cdc23" evidence="9">
    <location>
        <begin position="7"/>
        <end position="268"/>
    </location>
</feature>
<evidence type="ECO:0000256" key="7">
    <source>
        <dbReference type="PROSITE-ProRule" id="PRU00339"/>
    </source>
</evidence>
<evidence type="ECO:0000313" key="10">
    <source>
        <dbReference type="EMBL" id="KIY44551.1"/>
    </source>
</evidence>
<dbReference type="Gene3D" id="1.25.40.10">
    <property type="entry name" value="Tetratricopeptide repeat domain"/>
    <property type="match status" value="2"/>
</dbReference>
<dbReference type="GO" id="GO:0051301">
    <property type="term" value="P:cell division"/>
    <property type="evidence" value="ECO:0007669"/>
    <property type="project" value="UniProtKB-KW"/>
</dbReference>
<evidence type="ECO:0000256" key="4">
    <source>
        <dbReference type="ARBA" id="ARBA00022786"/>
    </source>
</evidence>
<keyword evidence="4" id="KW-0833">Ubl conjugation pathway</keyword>
<keyword evidence="11" id="KW-1185">Reference proteome</keyword>
<evidence type="ECO:0000256" key="5">
    <source>
        <dbReference type="ARBA" id="ARBA00022803"/>
    </source>
</evidence>
<dbReference type="Pfam" id="PF04049">
    <property type="entry name" value="ANAPC8"/>
    <property type="match status" value="1"/>
</dbReference>
<evidence type="ECO:0000256" key="2">
    <source>
        <dbReference type="ARBA" id="ARBA00022737"/>
    </source>
</evidence>
<evidence type="ECO:0000259" key="9">
    <source>
        <dbReference type="Pfam" id="PF04049"/>
    </source>
</evidence>
<keyword evidence="3" id="KW-0498">Mitosis</keyword>
<dbReference type="InterPro" id="IPR007192">
    <property type="entry name" value="APC8"/>
</dbReference>
<dbReference type="OrthoDB" id="10262026at2759"/>
<evidence type="ECO:0000256" key="8">
    <source>
        <dbReference type="SAM" id="MobiDB-lite"/>
    </source>
</evidence>
<evidence type="ECO:0000313" key="11">
    <source>
        <dbReference type="Proteomes" id="UP000054144"/>
    </source>
</evidence>
<dbReference type="InterPro" id="IPR011990">
    <property type="entry name" value="TPR-like_helical_dom_sf"/>
</dbReference>
<feature type="repeat" description="TPR" evidence="7">
    <location>
        <begin position="343"/>
        <end position="376"/>
    </location>
</feature>
<keyword evidence="5 7" id="KW-0802">TPR repeat</keyword>
<dbReference type="AlphaFoldDB" id="A0A0D7A3R4"/>
<dbReference type="SUPFAM" id="SSF48452">
    <property type="entry name" value="TPR-like"/>
    <property type="match status" value="1"/>
</dbReference>
<dbReference type="PANTHER" id="PTHR12558:SF10">
    <property type="entry name" value="CELL DIVISION CYCLE PROTEIN 23 HOMOLOG"/>
    <property type="match status" value="1"/>
</dbReference>
<dbReference type="EMBL" id="KN882089">
    <property type="protein sequence ID" value="KIY44551.1"/>
    <property type="molecule type" value="Genomic_DNA"/>
</dbReference>
<reference evidence="10 11" key="1">
    <citation type="journal article" date="2015" name="Fungal Genet. Biol.">
        <title>Evolution of novel wood decay mechanisms in Agaricales revealed by the genome sequences of Fistulina hepatica and Cylindrobasidium torrendii.</title>
        <authorList>
            <person name="Floudas D."/>
            <person name="Held B.W."/>
            <person name="Riley R."/>
            <person name="Nagy L.G."/>
            <person name="Koehler G."/>
            <person name="Ransdell A.S."/>
            <person name="Younus H."/>
            <person name="Chow J."/>
            <person name="Chiniquy J."/>
            <person name="Lipzen A."/>
            <person name="Tritt A."/>
            <person name="Sun H."/>
            <person name="Haridas S."/>
            <person name="LaButti K."/>
            <person name="Ohm R.A."/>
            <person name="Kues U."/>
            <person name="Blanchette R.A."/>
            <person name="Grigoriev I.V."/>
            <person name="Minto R.E."/>
            <person name="Hibbett D.S."/>
        </authorList>
    </citation>
    <scope>NUCLEOTIDE SEQUENCE [LARGE SCALE GENOMIC DNA]</scope>
    <source>
        <strain evidence="10 11">ATCC 64428</strain>
    </source>
</reference>
<dbReference type="PANTHER" id="PTHR12558">
    <property type="entry name" value="CELL DIVISION CYCLE 16,23,27"/>
    <property type="match status" value="1"/>
</dbReference>
<dbReference type="InterPro" id="IPR019734">
    <property type="entry name" value="TPR_rpt"/>
</dbReference>
<gene>
    <name evidence="10" type="ORF">FISHEDRAFT_77464</name>
</gene>
<keyword evidence="1" id="KW-0132">Cell division</keyword>
<evidence type="ECO:0000256" key="6">
    <source>
        <dbReference type="ARBA" id="ARBA00023306"/>
    </source>
</evidence>
<dbReference type="SMART" id="SM00028">
    <property type="entry name" value="TPR"/>
    <property type="match status" value="3"/>
</dbReference>
<proteinExistence type="predicted"/>
<dbReference type="GO" id="GO:0031145">
    <property type="term" value="P:anaphase-promoting complex-dependent catabolic process"/>
    <property type="evidence" value="ECO:0007669"/>
    <property type="project" value="TreeGrafter"/>
</dbReference>
<protein>
    <submittedName>
        <fullName evidence="10">TPR-like protein</fullName>
    </submittedName>
</protein>
<dbReference type="Proteomes" id="UP000054144">
    <property type="component" value="Unassembled WGS sequence"/>
</dbReference>
<evidence type="ECO:0000256" key="1">
    <source>
        <dbReference type="ARBA" id="ARBA00022618"/>
    </source>
</evidence>
<accession>A0A0D7A3R4</accession>
<keyword evidence="2" id="KW-0677">Repeat</keyword>
<sequence length="641" mass="73389">MSKWTPEIRKAVKECTDRGLVHAAQWTSDLLISIPADQRVPPPPPPPVEPIPPESDVFGEAEGVTDEEDVFDMGRRCFEDREFERAIRILRDCTSPKAQFLRIYARYLQHEKQAQREHLNLSNPWTRPGGPPRGHIARQSIKPPPPRPTNPILLELHGLVEHSKDPWIIKGLFLLRMTRRSEAGSVALQSVILYPWNWSAWVLLATCLSSVEQLHDLTSKLLVIHGADHPMPKFFNVQGCEEFRISVVYDHCKDLVDLFPNHPWLRNMLAMERNYTNLDDIKIIDNIPYFMRTGPDGTTNVIPADINLPEVCCLIGSQYRENRQLEKALKYFRRATLLNWMYGDAWIALGSTYILLRNSHAAIEAYHRGLEVAPKDARAYLGLGYAYQLLNMHMYAVYYYGKAASLQLSVLFASVFVSSLALAFVTDEASDQTTIAHGTGGGSALLSCQACFQTAYKLGGMIDEDNLSMARKLGDLYRIKKDFQNVVSAHVRVIKQSWKRGHESLFDLRWFWALMLEYVGMEIQNTRTWGNVWDALFVLSQAKQHDKNITPDERVHMLKLREEVCNSLTHKPFCLEIDRDQFLHVTKYHSIDCDVSRHEIQLERIINEERPEVVEALKRRSKFAPDPPSDESRDASIVSAT</sequence>
<dbReference type="GO" id="GO:0045842">
    <property type="term" value="P:positive regulation of mitotic metaphase/anaphase transition"/>
    <property type="evidence" value="ECO:0007669"/>
    <property type="project" value="TreeGrafter"/>
</dbReference>
<organism evidence="10 11">
    <name type="scientific">Fistulina hepatica ATCC 64428</name>
    <dbReference type="NCBI Taxonomy" id="1128425"/>
    <lineage>
        <taxon>Eukaryota</taxon>
        <taxon>Fungi</taxon>
        <taxon>Dikarya</taxon>
        <taxon>Basidiomycota</taxon>
        <taxon>Agaricomycotina</taxon>
        <taxon>Agaricomycetes</taxon>
        <taxon>Agaricomycetidae</taxon>
        <taxon>Agaricales</taxon>
        <taxon>Fistulinaceae</taxon>
        <taxon>Fistulina</taxon>
    </lineage>
</organism>
<keyword evidence="6" id="KW-0131">Cell cycle</keyword>
<evidence type="ECO:0000256" key="3">
    <source>
        <dbReference type="ARBA" id="ARBA00022776"/>
    </source>
</evidence>
<dbReference type="Pfam" id="PF13181">
    <property type="entry name" value="TPR_8"/>
    <property type="match status" value="2"/>
</dbReference>